<feature type="compositionally biased region" description="Basic and acidic residues" evidence="1">
    <location>
        <begin position="93"/>
        <end position="105"/>
    </location>
</feature>
<keyword evidence="2" id="KW-0472">Membrane</keyword>
<dbReference type="EMBL" id="VOQQ01000001">
    <property type="protein sequence ID" value="TXC63661.1"/>
    <property type="molecule type" value="Genomic_DNA"/>
</dbReference>
<keyword evidence="2" id="KW-0812">Transmembrane</keyword>
<reference evidence="3 4" key="1">
    <citation type="journal article" date="2015" name="J. Microbiol.">
        <title>Sphingosinicella ginsenosidimutans sp. nov., with ginsenoside converting activity.</title>
        <authorList>
            <person name="Kim J.K."/>
            <person name="Kang M.S."/>
            <person name="Park S.C."/>
            <person name="Kim K.M."/>
            <person name="Choi K."/>
            <person name="Yoon M.H."/>
            <person name="Im W.T."/>
        </authorList>
    </citation>
    <scope>NUCLEOTIDE SEQUENCE [LARGE SCALE GENOMIC DNA]</scope>
    <source>
        <strain evidence="3 4">BS-11</strain>
    </source>
</reference>
<dbReference type="RefSeq" id="WP_147043067.1">
    <property type="nucleotide sequence ID" value="NZ_BAABIR010000004.1"/>
</dbReference>
<proteinExistence type="predicted"/>
<evidence type="ECO:0000313" key="4">
    <source>
        <dbReference type="Proteomes" id="UP000321249"/>
    </source>
</evidence>
<keyword evidence="2" id="KW-1133">Transmembrane helix</keyword>
<keyword evidence="4" id="KW-1185">Reference proteome</keyword>
<evidence type="ECO:0000256" key="1">
    <source>
        <dbReference type="SAM" id="MobiDB-lite"/>
    </source>
</evidence>
<dbReference type="AlphaFoldDB" id="A0A5C6TUI0"/>
<organism evidence="3 4">
    <name type="scientific">Allosphingosinicella ginsenosidimutans</name>
    <dbReference type="NCBI Taxonomy" id="1176539"/>
    <lineage>
        <taxon>Bacteria</taxon>
        <taxon>Pseudomonadati</taxon>
        <taxon>Pseudomonadota</taxon>
        <taxon>Alphaproteobacteria</taxon>
        <taxon>Sphingomonadales</taxon>
        <taxon>Sphingomonadaceae</taxon>
        <taxon>Allosphingosinicella</taxon>
    </lineage>
</organism>
<gene>
    <name evidence="3" type="ORF">FRZ32_08315</name>
</gene>
<evidence type="ECO:0000313" key="3">
    <source>
        <dbReference type="EMBL" id="TXC63661.1"/>
    </source>
</evidence>
<name>A0A5C6TUI0_9SPHN</name>
<feature type="region of interest" description="Disordered" evidence="1">
    <location>
        <begin position="76"/>
        <end position="130"/>
    </location>
</feature>
<feature type="transmembrane region" description="Helical" evidence="2">
    <location>
        <begin position="12"/>
        <end position="32"/>
    </location>
</feature>
<sequence length="130" mass="13728">MFGLSLPWLNGLTAKLLGAGMALVLLVAAFVAHGNHRYHAGQASMQPAIDRLNAALATAHASIATLRAAVDQQNAAIQQAHDHGEQRLGQARQDSHDAGAREDAAHAATRRALEAPGRSTGLTADEWRQL</sequence>
<comment type="caution">
    <text evidence="3">The sequence shown here is derived from an EMBL/GenBank/DDBJ whole genome shotgun (WGS) entry which is preliminary data.</text>
</comment>
<evidence type="ECO:0000256" key="2">
    <source>
        <dbReference type="SAM" id="Phobius"/>
    </source>
</evidence>
<protein>
    <submittedName>
        <fullName evidence="3">Uncharacterized protein</fullName>
    </submittedName>
</protein>
<accession>A0A5C6TUI0</accession>
<dbReference type="Proteomes" id="UP000321249">
    <property type="component" value="Unassembled WGS sequence"/>
</dbReference>